<feature type="coiled-coil region" evidence="1">
    <location>
        <begin position="27"/>
        <end position="146"/>
    </location>
</feature>
<accession>A0AAX4PJK1</accession>
<dbReference type="AlphaFoldDB" id="A0AAX4PJK1"/>
<feature type="region of interest" description="Disordered" evidence="2">
    <location>
        <begin position="190"/>
        <end position="218"/>
    </location>
</feature>
<keyword evidence="3" id="KW-0472">Membrane</keyword>
<feature type="signal peptide" evidence="4">
    <location>
        <begin position="1"/>
        <end position="25"/>
    </location>
</feature>
<feature type="compositionally biased region" description="Basic residues" evidence="2">
    <location>
        <begin position="190"/>
        <end position="206"/>
    </location>
</feature>
<gene>
    <name evidence="5" type="ORF">HKI87_15g80400</name>
</gene>
<evidence type="ECO:0000256" key="3">
    <source>
        <dbReference type="SAM" id="Phobius"/>
    </source>
</evidence>
<protein>
    <submittedName>
        <fullName evidence="5">Uncharacterized protein</fullName>
    </submittedName>
</protein>
<keyword evidence="4" id="KW-0732">Signal</keyword>
<evidence type="ECO:0000313" key="6">
    <source>
        <dbReference type="Proteomes" id="UP001472866"/>
    </source>
</evidence>
<feature type="compositionally biased region" description="Basic and acidic residues" evidence="2">
    <location>
        <begin position="261"/>
        <end position="273"/>
    </location>
</feature>
<evidence type="ECO:0000256" key="2">
    <source>
        <dbReference type="SAM" id="MobiDB-lite"/>
    </source>
</evidence>
<proteinExistence type="predicted"/>
<evidence type="ECO:0000256" key="4">
    <source>
        <dbReference type="SAM" id="SignalP"/>
    </source>
</evidence>
<feature type="transmembrane region" description="Helical" evidence="3">
    <location>
        <begin position="170"/>
        <end position="189"/>
    </location>
</feature>
<dbReference type="EMBL" id="CP151515">
    <property type="protein sequence ID" value="WZN66473.1"/>
    <property type="molecule type" value="Genomic_DNA"/>
</dbReference>
<reference evidence="5 6" key="1">
    <citation type="submission" date="2024-03" db="EMBL/GenBank/DDBJ databases">
        <title>Complete genome sequence of the green alga Chloropicon roscoffensis RCC1871.</title>
        <authorList>
            <person name="Lemieux C."/>
            <person name="Pombert J.-F."/>
            <person name="Otis C."/>
            <person name="Turmel M."/>
        </authorList>
    </citation>
    <scope>NUCLEOTIDE SEQUENCE [LARGE SCALE GENOMIC DNA]</scope>
    <source>
        <strain evidence="5 6">RCC1871</strain>
    </source>
</reference>
<keyword evidence="1" id="KW-0175">Coiled coil</keyword>
<keyword evidence="6" id="KW-1185">Reference proteome</keyword>
<keyword evidence="3" id="KW-0812">Transmembrane</keyword>
<name>A0AAX4PJK1_9CHLO</name>
<evidence type="ECO:0000256" key="1">
    <source>
        <dbReference type="SAM" id="Coils"/>
    </source>
</evidence>
<evidence type="ECO:0000313" key="5">
    <source>
        <dbReference type="EMBL" id="WZN66473.1"/>
    </source>
</evidence>
<organism evidence="5 6">
    <name type="scientific">Chloropicon roscoffensis</name>
    <dbReference type="NCBI Taxonomy" id="1461544"/>
    <lineage>
        <taxon>Eukaryota</taxon>
        <taxon>Viridiplantae</taxon>
        <taxon>Chlorophyta</taxon>
        <taxon>Chloropicophyceae</taxon>
        <taxon>Chloropicales</taxon>
        <taxon>Chloropicaceae</taxon>
        <taxon>Chloropicon</taxon>
    </lineage>
</organism>
<feature type="chain" id="PRO_5043758059" evidence="4">
    <location>
        <begin position="26"/>
        <end position="309"/>
    </location>
</feature>
<dbReference type="Proteomes" id="UP001472866">
    <property type="component" value="Chromosome 15"/>
</dbReference>
<feature type="region of interest" description="Disordered" evidence="2">
    <location>
        <begin position="259"/>
        <end position="309"/>
    </location>
</feature>
<feature type="compositionally biased region" description="Basic residues" evidence="2">
    <location>
        <begin position="290"/>
        <end position="309"/>
    </location>
</feature>
<sequence length="309" mass="33504">MARGGVALAAGVLILLAALLQVGAAAKAEHARSLSAALAEANEANERCNRSLANTVRSADIVVRKEQKRNADCEEKLRRSTAECSASQRALNTTIAMMERRVVAAEGAEKAGARSELEARALREENEALRVETAELASRVRSLERERTHRAIQTEDKIRRLAKKVEHRTWLAWELGAVAVAAAVAWAAGRRRGAVGRGRPPSRRRQPLQAQASGETWGAEALSGAGREERAMLQRLSSLATATASMATVLDETALGVEDEVTSRLETSARERTTATTVDHADADEETTTRTRKKKKSKNRRGKGKKGRS</sequence>
<keyword evidence="3" id="KW-1133">Transmembrane helix</keyword>